<dbReference type="CDD" id="cd00534">
    <property type="entry name" value="DHNA_DHNTPE"/>
    <property type="match status" value="1"/>
</dbReference>
<reference evidence="8 9" key="1">
    <citation type="submission" date="2023-08" db="EMBL/GenBank/DDBJ databases">
        <authorList>
            <person name="Park J.-S."/>
        </authorList>
    </citation>
    <scope>NUCLEOTIDE SEQUENCE [LARGE SCALE GENOMIC DNA]</scope>
    <source>
        <strain evidence="8 9">2205SS18-9</strain>
    </source>
</reference>
<evidence type="ECO:0000256" key="3">
    <source>
        <dbReference type="ARBA" id="ARBA00005708"/>
    </source>
</evidence>
<dbReference type="InterPro" id="IPR006156">
    <property type="entry name" value="Dihydroneopterin_aldolase"/>
</dbReference>
<proteinExistence type="inferred from homology"/>
<keyword evidence="9" id="KW-1185">Reference proteome</keyword>
<feature type="domain" description="Dihydroneopterin aldolase/epimerase" evidence="7">
    <location>
        <begin position="4"/>
        <end position="117"/>
    </location>
</feature>
<sequence>MDKIIMEKMEFYGYHGVFPEERKLGQKFTVDTVLYLPLASAGKSDDLNETINYAEVYEVIKKIMEQQSYELIETLAEKIASTLLKTYTKINEITVKVTKPNPPFDIHFSGVAVEIHRKSV</sequence>
<evidence type="ECO:0000256" key="6">
    <source>
        <dbReference type="RuleBase" id="RU362079"/>
    </source>
</evidence>
<dbReference type="PANTHER" id="PTHR42844:SF1">
    <property type="entry name" value="DIHYDRONEOPTERIN ALDOLASE 1-RELATED"/>
    <property type="match status" value="1"/>
</dbReference>
<dbReference type="NCBIfam" id="TIGR00525">
    <property type="entry name" value="folB"/>
    <property type="match status" value="1"/>
</dbReference>
<comment type="function">
    <text evidence="6">Catalyzes the conversion of 7,8-dihydroneopterin to 6-hydroxymethyl-7,8-dihydropterin.</text>
</comment>
<comment type="pathway">
    <text evidence="2 6">Cofactor biosynthesis; tetrahydrofolate biosynthesis; 2-amino-4-hydroxy-6-hydroxymethyl-7,8-dihydropteridine diphosphate from 7,8-dihydroneopterin triphosphate: step 3/4.</text>
</comment>
<dbReference type="RefSeq" id="WP_305994270.1">
    <property type="nucleotide sequence ID" value="NZ_JAVAMP010000021.1"/>
</dbReference>
<organism evidence="8 9">
    <name type="scientific">Chengkuizengella axinellae</name>
    <dbReference type="NCBI Taxonomy" id="3064388"/>
    <lineage>
        <taxon>Bacteria</taxon>
        <taxon>Bacillati</taxon>
        <taxon>Bacillota</taxon>
        <taxon>Bacilli</taxon>
        <taxon>Bacillales</taxon>
        <taxon>Paenibacillaceae</taxon>
        <taxon>Chengkuizengella</taxon>
    </lineage>
</organism>
<dbReference type="SUPFAM" id="SSF55620">
    <property type="entry name" value="Tetrahydrobiopterin biosynthesis enzymes-like"/>
    <property type="match status" value="1"/>
</dbReference>
<protein>
    <recommendedName>
        <fullName evidence="6">7,8-dihydroneopterin aldolase</fullName>
        <ecNumber evidence="6">4.1.2.25</ecNumber>
    </recommendedName>
</protein>
<evidence type="ECO:0000256" key="2">
    <source>
        <dbReference type="ARBA" id="ARBA00005013"/>
    </source>
</evidence>
<dbReference type="NCBIfam" id="TIGR00526">
    <property type="entry name" value="folB_dom"/>
    <property type="match status" value="1"/>
</dbReference>
<evidence type="ECO:0000256" key="4">
    <source>
        <dbReference type="ARBA" id="ARBA00022909"/>
    </source>
</evidence>
<dbReference type="Proteomes" id="UP001231941">
    <property type="component" value="Unassembled WGS sequence"/>
</dbReference>
<name>A0ABT9J7N8_9BACL</name>
<evidence type="ECO:0000256" key="1">
    <source>
        <dbReference type="ARBA" id="ARBA00001353"/>
    </source>
</evidence>
<evidence type="ECO:0000256" key="5">
    <source>
        <dbReference type="ARBA" id="ARBA00023239"/>
    </source>
</evidence>
<dbReference type="SMART" id="SM00905">
    <property type="entry name" value="FolB"/>
    <property type="match status" value="1"/>
</dbReference>
<dbReference type="PANTHER" id="PTHR42844">
    <property type="entry name" value="DIHYDRONEOPTERIN ALDOLASE 1-RELATED"/>
    <property type="match status" value="1"/>
</dbReference>
<keyword evidence="4 6" id="KW-0289">Folate biosynthesis</keyword>
<dbReference type="InterPro" id="IPR006157">
    <property type="entry name" value="FolB_dom"/>
</dbReference>
<comment type="similarity">
    <text evidence="3 6">Belongs to the DHNA family.</text>
</comment>
<dbReference type="GO" id="GO:0004150">
    <property type="term" value="F:dihydroneopterin aldolase activity"/>
    <property type="evidence" value="ECO:0007669"/>
    <property type="project" value="UniProtKB-EC"/>
</dbReference>
<dbReference type="InterPro" id="IPR043133">
    <property type="entry name" value="GTP-CH-I_C/QueF"/>
</dbReference>
<evidence type="ECO:0000313" key="8">
    <source>
        <dbReference type="EMBL" id="MDP5276974.1"/>
    </source>
</evidence>
<keyword evidence="5 6" id="KW-0456">Lyase</keyword>
<comment type="catalytic activity">
    <reaction evidence="1 6">
        <text>7,8-dihydroneopterin = 6-hydroxymethyl-7,8-dihydropterin + glycolaldehyde</text>
        <dbReference type="Rhea" id="RHEA:10540"/>
        <dbReference type="ChEBI" id="CHEBI:17001"/>
        <dbReference type="ChEBI" id="CHEBI:17071"/>
        <dbReference type="ChEBI" id="CHEBI:44841"/>
        <dbReference type="EC" id="4.1.2.25"/>
    </reaction>
</comment>
<dbReference type="Gene3D" id="3.30.1130.10">
    <property type="match status" value="1"/>
</dbReference>
<dbReference type="EC" id="4.1.2.25" evidence="6"/>
<evidence type="ECO:0000313" key="9">
    <source>
        <dbReference type="Proteomes" id="UP001231941"/>
    </source>
</evidence>
<dbReference type="EMBL" id="JAVAMP010000021">
    <property type="protein sequence ID" value="MDP5276974.1"/>
    <property type="molecule type" value="Genomic_DNA"/>
</dbReference>
<evidence type="ECO:0000259" key="7">
    <source>
        <dbReference type="SMART" id="SM00905"/>
    </source>
</evidence>
<accession>A0ABT9J7N8</accession>
<dbReference type="Pfam" id="PF02152">
    <property type="entry name" value="FolB"/>
    <property type="match status" value="1"/>
</dbReference>
<comment type="caution">
    <text evidence="8">The sequence shown here is derived from an EMBL/GenBank/DDBJ whole genome shotgun (WGS) entry which is preliminary data.</text>
</comment>
<gene>
    <name evidence="8" type="primary">folB</name>
    <name evidence="8" type="ORF">Q5Y73_23025</name>
</gene>